<dbReference type="EMBL" id="GBEZ01020776">
    <property type="protein sequence ID" value="JAC65921.1"/>
    <property type="molecule type" value="Transcribed_RNA"/>
</dbReference>
<reference evidence="1" key="1">
    <citation type="submission" date="2014-05" db="EMBL/GenBank/DDBJ databases">
        <title>The transcriptome of the halophilic microalga Tetraselmis sp. GSL018 isolated from the Great Salt Lake, Utah.</title>
        <authorList>
            <person name="Jinkerson R.E."/>
            <person name="D'Adamo S."/>
            <person name="Posewitz M.C."/>
        </authorList>
    </citation>
    <scope>NUCLEOTIDE SEQUENCE</scope>
    <source>
        <strain evidence="1">GSL018</strain>
    </source>
</reference>
<protein>
    <submittedName>
        <fullName evidence="1">Uncharacterized protein</fullName>
    </submittedName>
</protein>
<gene>
    <name evidence="1" type="ORF">TSPGSL018_14916</name>
</gene>
<dbReference type="AlphaFoldDB" id="A0A061R5V5"/>
<name>A0A061R5V5_9CHLO</name>
<evidence type="ECO:0000313" key="1">
    <source>
        <dbReference type="EMBL" id="JAC65921.1"/>
    </source>
</evidence>
<accession>A0A061R5V5</accession>
<sequence>DLRESMRRFACVVGMRKFTVCKYKCKIRNLWLCNNVSTSKEAYATEKQDITRYQVNIATQHHSKPGGCVVEHKA</sequence>
<organism evidence="1">
    <name type="scientific">Tetraselmis sp. GSL018</name>
    <dbReference type="NCBI Taxonomy" id="582737"/>
    <lineage>
        <taxon>Eukaryota</taxon>
        <taxon>Viridiplantae</taxon>
        <taxon>Chlorophyta</taxon>
        <taxon>core chlorophytes</taxon>
        <taxon>Chlorodendrophyceae</taxon>
        <taxon>Chlorodendrales</taxon>
        <taxon>Chlorodendraceae</taxon>
        <taxon>Tetraselmis</taxon>
    </lineage>
</organism>
<feature type="non-terminal residue" evidence="1">
    <location>
        <position position="1"/>
    </location>
</feature>
<proteinExistence type="predicted"/>